<organism evidence="8 9">
    <name type="scientific">Magnetofaba australis IT-1</name>
    <dbReference type="NCBI Taxonomy" id="1434232"/>
    <lineage>
        <taxon>Bacteria</taxon>
        <taxon>Pseudomonadati</taxon>
        <taxon>Pseudomonadota</taxon>
        <taxon>Magnetococcia</taxon>
        <taxon>Magnetococcales</taxon>
        <taxon>Magnetococcaceae</taxon>
        <taxon>Magnetofaba</taxon>
    </lineage>
</organism>
<evidence type="ECO:0000256" key="1">
    <source>
        <dbReference type="ARBA" id="ARBA00004323"/>
    </source>
</evidence>
<evidence type="ECO:0000256" key="2">
    <source>
        <dbReference type="ARBA" id="ARBA00022679"/>
    </source>
</evidence>
<dbReference type="GO" id="GO:0008146">
    <property type="term" value="F:sulfotransferase activity"/>
    <property type="evidence" value="ECO:0007669"/>
    <property type="project" value="InterPro"/>
</dbReference>
<keyword evidence="9" id="KW-1185">Reference proteome</keyword>
<dbReference type="GO" id="GO:0016020">
    <property type="term" value="C:membrane"/>
    <property type="evidence" value="ECO:0007669"/>
    <property type="project" value="InterPro"/>
</dbReference>
<evidence type="ECO:0000256" key="5">
    <source>
        <dbReference type="ARBA" id="ARBA00023034"/>
    </source>
</evidence>
<keyword evidence="3" id="KW-0812">Transmembrane</keyword>
<dbReference type="InterPro" id="IPR005331">
    <property type="entry name" value="Sulfotransferase"/>
</dbReference>
<dbReference type="STRING" id="1434232.MAIT1_02258"/>
<accession>A0A1Y2K2A7</accession>
<dbReference type="Gene3D" id="3.40.50.300">
    <property type="entry name" value="P-loop containing nucleotide triphosphate hydrolases"/>
    <property type="match status" value="1"/>
</dbReference>
<keyword evidence="2 8" id="KW-0808">Transferase</keyword>
<dbReference type="Proteomes" id="UP000194003">
    <property type="component" value="Unassembled WGS sequence"/>
</dbReference>
<dbReference type="InterPro" id="IPR018011">
    <property type="entry name" value="Carb_sulfotrans_8-10"/>
</dbReference>
<keyword evidence="4" id="KW-1133">Transmembrane helix</keyword>
<dbReference type="PANTHER" id="PTHR12137:SF54">
    <property type="entry name" value="CARBOHYDRATE SULFOTRANSFERASE"/>
    <property type="match status" value="1"/>
</dbReference>
<keyword evidence="5" id="KW-0333">Golgi apparatus</keyword>
<dbReference type="SUPFAM" id="SSF52540">
    <property type="entry name" value="P-loop containing nucleoside triphosphate hydrolases"/>
    <property type="match status" value="1"/>
</dbReference>
<dbReference type="PANTHER" id="PTHR12137">
    <property type="entry name" value="CARBOHYDRATE SULFOTRANSFERASE"/>
    <property type="match status" value="1"/>
</dbReference>
<name>A0A1Y2K2A7_9PROT</name>
<protein>
    <submittedName>
        <fullName evidence="8">Putative chondroitin 4-O-sulfotransferase</fullName>
    </submittedName>
</protein>
<proteinExistence type="predicted"/>
<sequence>MLTTLRMRIADWRGRGVYEGSPNCCECIFIHIPKAAGVSVGQALNYQSNHKPYFLFQRANPSKFKRFFKFTFVRHPHDRLLSAYSFLKKGGINHQDKAFSETHLTSIESFEQFVKEWISPQRLWSIPHLHPQHYFVADKAGRIQVDFVGRLENIEADFHTVAQRLGIEATLAHKNRSDHAPYETAYDAEMARIATELYAQDFALFDYTPITGQS</sequence>
<dbReference type="AlphaFoldDB" id="A0A1Y2K2A7"/>
<evidence type="ECO:0000313" key="8">
    <source>
        <dbReference type="EMBL" id="OSM02158.1"/>
    </source>
</evidence>
<comment type="caution">
    <text evidence="8">The sequence shown here is derived from an EMBL/GenBank/DDBJ whole genome shotgun (WGS) entry which is preliminary data.</text>
</comment>
<evidence type="ECO:0000256" key="4">
    <source>
        <dbReference type="ARBA" id="ARBA00022989"/>
    </source>
</evidence>
<evidence type="ECO:0000256" key="3">
    <source>
        <dbReference type="ARBA" id="ARBA00022692"/>
    </source>
</evidence>
<evidence type="ECO:0000313" key="9">
    <source>
        <dbReference type="Proteomes" id="UP000194003"/>
    </source>
</evidence>
<evidence type="ECO:0000256" key="6">
    <source>
        <dbReference type="ARBA" id="ARBA00023136"/>
    </source>
</evidence>
<dbReference type="EMBL" id="LVJN01000020">
    <property type="protein sequence ID" value="OSM02158.1"/>
    <property type="molecule type" value="Genomic_DNA"/>
</dbReference>
<gene>
    <name evidence="8" type="ORF">MAIT1_02258</name>
</gene>
<comment type="subcellular location">
    <subcellularLocation>
        <location evidence="1">Golgi apparatus membrane</location>
        <topology evidence="1">Single-pass type II membrane protein</topology>
    </subcellularLocation>
</comment>
<keyword evidence="6" id="KW-0472">Membrane</keyword>
<dbReference type="Pfam" id="PF03567">
    <property type="entry name" value="Sulfotransfer_2"/>
    <property type="match status" value="1"/>
</dbReference>
<dbReference type="GO" id="GO:0016051">
    <property type="term" value="P:carbohydrate biosynthetic process"/>
    <property type="evidence" value="ECO:0007669"/>
    <property type="project" value="InterPro"/>
</dbReference>
<keyword evidence="7" id="KW-0325">Glycoprotein</keyword>
<dbReference type="InterPro" id="IPR027417">
    <property type="entry name" value="P-loop_NTPase"/>
</dbReference>
<evidence type="ECO:0000256" key="7">
    <source>
        <dbReference type="ARBA" id="ARBA00023180"/>
    </source>
</evidence>
<reference evidence="8 9" key="1">
    <citation type="journal article" date="2016" name="BMC Genomics">
        <title>Combined genomic and structural analyses of a cultured magnetotactic bacterium reveals its niche adaptation to a dynamic environment.</title>
        <authorList>
            <person name="Araujo A.C."/>
            <person name="Morillo V."/>
            <person name="Cypriano J."/>
            <person name="Teixeira L.C."/>
            <person name="Leao P."/>
            <person name="Lyra S."/>
            <person name="Almeida L.G."/>
            <person name="Bazylinski D.A."/>
            <person name="Vasconcellos A.T."/>
            <person name="Abreu F."/>
            <person name="Lins U."/>
        </authorList>
    </citation>
    <scope>NUCLEOTIDE SEQUENCE [LARGE SCALE GENOMIC DNA]</scope>
    <source>
        <strain evidence="8 9">IT-1</strain>
    </source>
</reference>